<keyword evidence="2" id="KW-1185">Reference proteome</keyword>
<sequence length="173" mass="19589">MPRRGHMYNRLATFQGNLIPEFKGCFLTVVDTVDDDLCPDTPRTPDIPDHRSVYVLLLQYIPGTDLFHQQPGPVWPVCDDHRMAVACAVCVAWYEMTRHAVFHADFAGRNIILKATPSSAQAFCQDPTCQLRFQVPATLLEEFRCSVPFPIAVIDSEDWMNPPPPLYASFGHR</sequence>
<dbReference type="AlphaFoldDB" id="A0AAD6XHY3"/>
<name>A0AAD6XHY3_9AGAR</name>
<comment type="caution">
    <text evidence="1">The sequence shown here is derived from an EMBL/GenBank/DDBJ whole genome shotgun (WGS) entry which is preliminary data.</text>
</comment>
<gene>
    <name evidence="1" type="ORF">B0H15DRAFT_865342</name>
</gene>
<dbReference type="InterPro" id="IPR011009">
    <property type="entry name" value="Kinase-like_dom_sf"/>
</dbReference>
<dbReference type="Proteomes" id="UP001222325">
    <property type="component" value="Unassembled WGS sequence"/>
</dbReference>
<dbReference type="SUPFAM" id="SSF56112">
    <property type="entry name" value="Protein kinase-like (PK-like)"/>
    <property type="match status" value="1"/>
</dbReference>
<reference evidence="1" key="1">
    <citation type="submission" date="2023-03" db="EMBL/GenBank/DDBJ databases">
        <title>Massive genome expansion in bonnet fungi (Mycena s.s.) driven by repeated elements and novel gene families across ecological guilds.</title>
        <authorList>
            <consortium name="Lawrence Berkeley National Laboratory"/>
            <person name="Harder C.B."/>
            <person name="Miyauchi S."/>
            <person name="Viragh M."/>
            <person name="Kuo A."/>
            <person name="Thoen E."/>
            <person name="Andreopoulos B."/>
            <person name="Lu D."/>
            <person name="Skrede I."/>
            <person name="Drula E."/>
            <person name="Henrissat B."/>
            <person name="Morin E."/>
            <person name="Kohler A."/>
            <person name="Barry K."/>
            <person name="LaButti K."/>
            <person name="Morin E."/>
            <person name="Salamov A."/>
            <person name="Lipzen A."/>
            <person name="Mereny Z."/>
            <person name="Hegedus B."/>
            <person name="Baldrian P."/>
            <person name="Stursova M."/>
            <person name="Weitz H."/>
            <person name="Taylor A."/>
            <person name="Grigoriev I.V."/>
            <person name="Nagy L.G."/>
            <person name="Martin F."/>
            <person name="Kauserud H."/>
        </authorList>
    </citation>
    <scope>NUCLEOTIDE SEQUENCE</scope>
    <source>
        <strain evidence="1">CBHHK173m</strain>
    </source>
</reference>
<evidence type="ECO:0000313" key="1">
    <source>
        <dbReference type="EMBL" id="KAJ7075931.1"/>
    </source>
</evidence>
<protein>
    <submittedName>
        <fullName evidence="1">Uncharacterized protein</fullName>
    </submittedName>
</protein>
<dbReference type="EMBL" id="JARJCN010000087">
    <property type="protein sequence ID" value="KAJ7075931.1"/>
    <property type="molecule type" value="Genomic_DNA"/>
</dbReference>
<evidence type="ECO:0000313" key="2">
    <source>
        <dbReference type="Proteomes" id="UP001222325"/>
    </source>
</evidence>
<proteinExistence type="predicted"/>
<accession>A0AAD6XHY3</accession>
<organism evidence="1 2">
    <name type="scientific">Mycena belliarum</name>
    <dbReference type="NCBI Taxonomy" id="1033014"/>
    <lineage>
        <taxon>Eukaryota</taxon>
        <taxon>Fungi</taxon>
        <taxon>Dikarya</taxon>
        <taxon>Basidiomycota</taxon>
        <taxon>Agaricomycotina</taxon>
        <taxon>Agaricomycetes</taxon>
        <taxon>Agaricomycetidae</taxon>
        <taxon>Agaricales</taxon>
        <taxon>Marasmiineae</taxon>
        <taxon>Mycenaceae</taxon>
        <taxon>Mycena</taxon>
    </lineage>
</organism>